<dbReference type="EMBL" id="JAGPNK010000022">
    <property type="protein sequence ID" value="KAH7304581.1"/>
    <property type="molecule type" value="Genomic_DNA"/>
</dbReference>
<reference evidence="5" key="1">
    <citation type="journal article" date="2021" name="Nat. Commun.">
        <title>Genetic determinants of endophytism in the Arabidopsis root mycobiome.</title>
        <authorList>
            <person name="Mesny F."/>
            <person name="Miyauchi S."/>
            <person name="Thiergart T."/>
            <person name="Pickel B."/>
            <person name="Atanasova L."/>
            <person name="Karlsson M."/>
            <person name="Huettel B."/>
            <person name="Barry K.W."/>
            <person name="Haridas S."/>
            <person name="Chen C."/>
            <person name="Bauer D."/>
            <person name="Andreopoulos W."/>
            <person name="Pangilinan J."/>
            <person name="LaButti K."/>
            <person name="Riley R."/>
            <person name="Lipzen A."/>
            <person name="Clum A."/>
            <person name="Drula E."/>
            <person name="Henrissat B."/>
            <person name="Kohler A."/>
            <person name="Grigoriev I.V."/>
            <person name="Martin F.M."/>
            <person name="Hacquard S."/>
        </authorList>
    </citation>
    <scope>NUCLEOTIDE SEQUENCE</scope>
    <source>
        <strain evidence="5">MPI-CAGE-CH-0235</strain>
    </source>
</reference>
<dbReference type="PANTHER" id="PTHR31896:SF69">
    <property type="entry name" value="FAMILY REGULATORY PROTEIN, PUTATIVE (AFU_ORTHOLOGUE AFUA_3G14730)-RELATED"/>
    <property type="match status" value="1"/>
</dbReference>
<dbReference type="GO" id="GO:0016746">
    <property type="term" value="F:acyltransferase activity"/>
    <property type="evidence" value="ECO:0007669"/>
    <property type="project" value="UniProtKB-KW"/>
</dbReference>
<evidence type="ECO:0000313" key="6">
    <source>
        <dbReference type="Proteomes" id="UP000813444"/>
    </source>
</evidence>
<accession>A0A8K0WJQ2</accession>
<organism evidence="5 6">
    <name type="scientific">Stachybotrys elegans</name>
    <dbReference type="NCBI Taxonomy" id="80388"/>
    <lineage>
        <taxon>Eukaryota</taxon>
        <taxon>Fungi</taxon>
        <taxon>Dikarya</taxon>
        <taxon>Ascomycota</taxon>
        <taxon>Pezizomycotina</taxon>
        <taxon>Sordariomycetes</taxon>
        <taxon>Hypocreomycetidae</taxon>
        <taxon>Hypocreales</taxon>
        <taxon>Stachybotryaceae</taxon>
        <taxon>Stachybotrys</taxon>
    </lineage>
</organism>
<comment type="pathway">
    <text evidence="1">Secondary metabolite biosynthesis.</text>
</comment>
<sequence length="481" mass="52310">MDSLWRKLGKAPNRVDTDDIYPVHMLDGTKTLRGITVNWILRFDAILDGNKLHGALSRLLDMGDWRKMGGRLRLNEKGVLEIHVPRPFTSDRPAVAYSCEKLNVDIENHELARTLPQATDKLSIQPGPDNFQSFAIRADAPKAFNDFIYHDVPLLSLHVTTFNDATLVGLSWPHVLMDVMGQQALLRAWSLVLSDRDVDVPPVLGAREDALCAAADASGEAEEFEIGKQRLKGTGLLSFGLRFAWDLIRGPAMEARTVYMPATVLAALRREAEADLATSGEVPFISDNDLLTAWGVRMVALSQRQPRPVTVLHALNARFRLPELAQAPGVFIQNMAVAGFTLLSAAKATASLGSVALANRQHLRAQAAKGQIVAFVRDLQQEAAGADPRLLCGPSDALLMPVTNWERADIFGSADFSAAVVRSGRSSSPGRIVCHLPSSIGAGEPRNLLVVLGKDNEGGYWLTAHLSPAAWANMANMPTTK</sequence>
<evidence type="ECO:0000256" key="3">
    <source>
        <dbReference type="ARBA" id="ARBA00022679"/>
    </source>
</evidence>
<evidence type="ECO:0000313" key="5">
    <source>
        <dbReference type="EMBL" id="KAH7304581.1"/>
    </source>
</evidence>
<keyword evidence="6" id="KW-1185">Reference proteome</keyword>
<protein>
    <submittedName>
        <fullName evidence="5">Uncharacterized protein</fullName>
    </submittedName>
</protein>
<dbReference type="InterPro" id="IPR051283">
    <property type="entry name" value="Sec_Metabolite_Acyltrans"/>
</dbReference>
<evidence type="ECO:0000256" key="1">
    <source>
        <dbReference type="ARBA" id="ARBA00005179"/>
    </source>
</evidence>
<dbReference type="OrthoDB" id="21502at2759"/>
<dbReference type="Gene3D" id="3.30.559.10">
    <property type="entry name" value="Chloramphenicol acetyltransferase-like domain"/>
    <property type="match status" value="2"/>
</dbReference>
<comment type="caution">
    <text evidence="5">The sequence shown here is derived from an EMBL/GenBank/DDBJ whole genome shotgun (WGS) entry which is preliminary data.</text>
</comment>
<dbReference type="InterPro" id="IPR023213">
    <property type="entry name" value="CAT-like_dom_sf"/>
</dbReference>
<evidence type="ECO:0000256" key="2">
    <source>
        <dbReference type="ARBA" id="ARBA00009861"/>
    </source>
</evidence>
<dbReference type="AlphaFoldDB" id="A0A8K0WJQ2"/>
<keyword evidence="3" id="KW-0808">Transferase</keyword>
<proteinExistence type="inferred from homology"/>
<keyword evidence="4" id="KW-0012">Acyltransferase</keyword>
<evidence type="ECO:0000256" key="4">
    <source>
        <dbReference type="ARBA" id="ARBA00023315"/>
    </source>
</evidence>
<gene>
    <name evidence="5" type="ORF">B0I35DRAFT_363135</name>
</gene>
<dbReference type="Proteomes" id="UP000813444">
    <property type="component" value="Unassembled WGS sequence"/>
</dbReference>
<name>A0A8K0WJQ2_9HYPO</name>
<dbReference type="PANTHER" id="PTHR31896">
    <property type="entry name" value="FAMILY REGULATORY PROTEIN, PUTATIVE (AFU_ORTHOLOGUE AFUA_3G14730)-RELATED"/>
    <property type="match status" value="1"/>
</dbReference>
<comment type="similarity">
    <text evidence="2">Belongs to the plant acyltransferase family.</text>
</comment>